<keyword evidence="7" id="KW-1185">Reference proteome</keyword>
<name>A0A919XSB7_9BACL</name>
<protein>
    <recommendedName>
        <fullName evidence="2">triphosphoribosyl-dephospho-CoA synthase</fullName>
        <ecNumber evidence="2">2.4.2.52</ecNumber>
    </recommendedName>
</protein>
<comment type="catalytic activity">
    <reaction evidence="1">
        <text>3'-dephospho-CoA + ATP = 2'-(5''-triphospho-alpha-D-ribosyl)-3'-dephospho-CoA + adenine</text>
        <dbReference type="Rhea" id="RHEA:15117"/>
        <dbReference type="ChEBI" id="CHEBI:16708"/>
        <dbReference type="ChEBI" id="CHEBI:30616"/>
        <dbReference type="ChEBI" id="CHEBI:57328"/>
        <dbReference type="ChEBI" id="CHEBI:61378"/>
        <dbReference type="EC" id="2.4.2.52"/>
    </reaction>
</comment>
<sequence>MAMQRYDIEGYAKSIASRAVWALTEEARLTPKPGLVDARSSGAHSDMSLELMINSAEALRGTFEEIASVSYLHPPNQELREKIARIGREGERRMYTVTKGVNTHKGAIWALGLLTSARAVCAGEADSKRVLRLAGVIASFEDRYCPMEEKETNGQIVKRKYNISGAYEEAQQGFPHIRNEALPALLSARRAGKNEQEARLEALLALMAAVDDTCILHRGGSGALTTIKELAASCLQAAREGMGEFEEKFTSLSDYCSSRRLSPGGSADLLAAALFLGVEDERGREL</sequence>
<dbReference type="GO" id="GO:0046917">
    <property type="term" value="F:triphosphoribosyl-dephospho-CoA synthase activity"/>
    <property type="evidence" value="ECO:0007669"/>
    <property type="project" value="UniProtKB-EC"/>
</dbReference>
<keyword evidence="3" id="KW-0808">Transferase</keyword>
<comment type="caution">
    <text evidence="6">The sequence shown here is derived from an EMBL/GenBank/DDBJ whole genome shotgun (WGS) entry which is preliminary data.</text>
</comment>
<dbReference type="EMBL" id="BORR01000007">
    <property type="protein sequence ID" value="GIO37501.1"/>
    <property type="molecule type" value="Genomic_DNA"/>
</dbReference>
<dbReference type="GO" id="GO:0051191">
    <property type="term" value="P:prosthetic group biosynthetic process"/>
    <property type="evidence" value="ECO:0007669"/>
    <property type="project" value="TreeGrafter"/>
</dbReference>
<dbReference type="GO" id="GO:0005524">
    <property type="term" value="F:ATP binding"/>
    <property type="evidence" value="ECO:0007669"/>
    <property type="project" value="UniProtKB-KW"/>
</dbReference>
<dbReference type="EC" id="2.4.2.52" evidence="2"/>
<dbReference type="NCBIfam" id="NF002315">
    <property type="entry name" value="PRK01237.1"/>
    <property type="match status" value="1"/>
</dbReference>
<dbReference type="InterPro" id="IPR002736">
    <property type="entry name" value="CitG"/>
</dbReference>
<evidence type="ECO:0000256" key="1">
    <source>
        <dbReference type="ARBA" id="ARBA00001210"/>
    </source>
</evidence>
<reference evidence="6 7" key="1">
    <citation type="submission" date="2021-03" db="EMBL/GenBank/DDBJ databases">
        <title>Antimicrobial resistance genes in bacteria isolated from Japanese honey, and their potential for conferring macrolide and lincosamide resistance in the American foulbrood pathogen Paenibacillus larvae.</title>
        <authorList>
            <person name="Okamoto M."/>
            <person name="Kumagai M."/>
            <person name="Kanamori H."/>
            <person name="Takamatsu D."/>
        </authorList>
    </citation>
    <scope>NUCLEOTIDE SEQUENCE [LARGE SCALE GENOMIC DNA]</scope>
    <source>
        <strain evidence="6 7">J41TS12</strain>
    </source>
</reference>
<dbReference type="Pfam" id="PF01874">
    <property type="entry name" value="CitG"/>
    <property type="match status" value="1"/>
</dbReference>
<dbReference type="RefSeq" id="WP_249412994.1">
    <property type="nucleotide sequence ID" value="NZ_BORR01000007.1"/>
</dbReference>
<dbReference type="NCBIfam" id="TIGR03132">
    <property type="entry name" value="malonate_mdcB"/>
    <property type="match status" value="1"/>
</dbReference>
<evidence type="ECO:0000313" key="7">
    <source>
        <dbReference type="Proteomes" id="UP000681162"/>
    </source>
</evidence>
<evidence type="ECO:0000256" key="5">
    <source>
        <dbReference type="ARBA" id="ARBA00022840"/>
    </source>
</evidence>
<evidence type="ECO:0000256" key="4">
    <source>
        <dbReference type="ARBA" id="ARBA00022741"/>
    </source>
</evidence>
<evidence type="ECO:0000256" key="2">
    <source>
        <dbReference type="ARBA" id="ARBA00012074"/>
    </source>
</evidence>
<accession>A0A919XSB7</accession>
<dbReference type="InterPro" id="IPR017555">
    <property type="entry name" value="TriPribosyl-deP-CoA_syn"/>
</dbReference>
<keyword evidence="4" id="KW-0547">Nucleotide-binding</keyword>
<dbReference type="PANTHER" id="PTHR30201:SF2">
    <property type="entry name" value="2-(5''-TRIPHOSPHORIBOSYL)-3'-DEPHOSPHOCOENZYME-A SYNTHASE"/>
    <property type="match status" value="1"/>
</dbReference>
<dbReference type="PANTHER" id="PTHR30201">
    <property type="entry name" value="TRIPHOSPHORIBOSYL-DEPHOSPHO-COA SYNTHASE"/>
    <property type="match status" value="1"/>
</dbReference>
<keyword evidence="5" id="KW-0067">ATP-binding</keyword>
<gene>
    <name evidence="6" type="primary">mdcB</name>
    <name evidence="6" type="ORF">J41TS12_23620</name>
</gene>
<dbReference type="Proteomes" id="UP000681162">
    <property type="component" value="Unassembled WGS sequence"/>
</dbReference>
<dbReference type="AlphaFoldDB" id="A0A919XSB7"/>
<proteinExistence type="predicted"/>
<evidence type="ECO:0000256" key="3">
    <source>
        <dbReference type="ARBA" id="ARBA00022679"/>
    </source>
</evidence>
<dbReference type="Gene3D" id="1.10.4200.10">
    <property type="entry name" value="Triphosphoribosyl-dephospho-CoA protein"/>
    <property type="match status" value="2"/>
</dbReference>
<organism evidence="6 7">
    <name type="scientific">Paenibacillus antibioticophila</name>
    <dbReference type="NCBI Taxonomy" id="1274374"/>
    <lineage>
        <taxon>Bacteria</taxon>
        <taxon>Bacillati</taxon>
        <taxon>Bacillota</taxon>
        <taxon>Bacilli</taxon>
        <taxon>Bacillales</taxon>
        <taxon>Paenibacillaceae</taxon>
        <taxon>Paenibacillus</taxon>
    </lineage>
</organism>
<evidence type="ECO:0000313" key="6">
    <source>
        <dbReference type="EMBL" id="GIO37501.1"/>
    </source>
</evidence>